<dbReference type="PANTHER" id="PTHR12221:SF6">
    <property type="entry name" value="PESCADILLO HOMOLOG"/>
    <property type="match status" value="1"/>
</dbReference>
<keyword evidence="3" id="KW-0698">rRNA processing</keyword>
<dbReference type="HAMAP" id="MF_03028">
    <property type="entry name" value="Pescadillo"/>
    <property type="match status" value="1"/>
</dbReference>
<evidence type="ECO:0000256" key="4">
    <source>
        <dbReference type="ARBA" id="ARBA00023242"/>
    </source>
</evidence>
<evidence type="ECO:0000313" key="8">
    <source>
        <dbReference type="Proteomes" id="UP000037460"/>
    </source>
</evidence>
<dbReference type="Gene3D" id="3.40.50.10190">
    <property type="entry name" value="BRCT domain"/>
    <property type="match status" value="1"/>
</dbReference>
<evidence type="ECO:0000256" key="2">
    <source>
        <dbReference type="ARBA" id="ARBA00022517"/>
    </source>
</evidence>
<evidence type="ECO:0000259" key="6">
    <source>
        <dbReference type="PROSITE" id="PS50172"/>
    </source>
</evidence>
<feature type="non-terminal residue" evidence="7">
    <location>
        <position position="504"/>
    </location>
</feature>
<keyword evidence="2" id="KW-0690">Ribosome biogenesis</keyword>
<gene>
    <name evidence="7" type="ORF">Ctob_009621</name>
</gene>
<keyword evidence="8" id="KW-1185">Reference proteome</keyword>
<protein>
    <submittedName>
        <fullName evidence="7">Pescadillo-family brct domain protein</fullName>
    </submittedName>
</protein>
<organism evidence="7 8">
    <name type="scientific">Chrysochromulina tobinii</name>
    <dbReference type="NCBI Taxonomy" id="1460289"/>
    <lineage>
        <taxon>Eukaryota</taxon>
        <taxon>Haptista</taxon>
        <taxon>Haptophyta</taxon>
        <taxon>Prymnesiophyceae</taxon>
        <taxon>Prymnesiales</taxon>
        <taxon>Chrysochromulinaceae</taxon>
        <taxon>Chrysochromulina</taxon>
    </lineage>
</organism>
<dbReference type="InterPro" id="IPR036420">
    <property type="entry name" value="BRCT_dom_sf"/>
</dbReference>
<dbReference type="SUPFAM" id="SSF52113">
    <property type="entry name" value="BRCT domain"/>
    <property type="match status" value="1"/>
</dbReference>
<dbReference type="PROSITE" id="PS50172">
    <property type="entry name" value="BRCT"/>
    <property type="match status" value="1"/>
</dbReference>
<dbReference type="Proteomes" id="UP000037460">
    <property type="component" value="Unassembled WGS sequence"/>
</dbReference>
<dbReference type="Pfam" id="PF00533">
    <property type="entry name" value="BRCT"/>
    <property type="match status" value="1"/>
</dbReference>
<evidence type="ECO:0000256" key="3">
    <source>
        <dbReference type="ARBA" id="ARBA00022552"/>
    </source>
</evidence>
<reference evidence="8" key="1">
    <citation type="journal article" date="2015" name="PLoS Genet.">
        <title>Genome Sequence and Transcriptome Analyses of Chrysochromulina tobin: Metabolic Tools for Enhanced Algal Fitness in the Prominent Order Prymnesiales (Haptophyceae).</title>
        <authorList>
            <person name="Hovde B.T."/>
            <person name="Deodato C.R."/>
            <person name="Hunsperger H.M."/>
            <person name="Ryken S.A."/>
            <person name="Yost W."/>
            <person name="Jha R.K."/>
            <person name="Patterson J."/>
            <person name="Monnat R.J. Jr."/>
            <person name="Barlow S.B."/>
            <person name="Starkenburg S.R."/>
            <person name="Cattolico R.A."/>
        </authorList>
    </citation>
    <scope>NUCLEOTIDE SEQUENCE</scope>
    <source>
        <strain evidence="8">CCMP291</strain>
    </source>
</reference>
<dbReference type="GO" id="GO:0070545">
    <property type="term" value="C:PeBoW complex"/>
    <property type="evidence" value="ECO:0007669"/>
    <property type="project" value="TreeGrafter"/>
</dbReference>
<accession>A0A0M0JG32</accession>
<evidence type="ECO:0000256" key="5">
    <source>
        <dbReference type="SAM" id="MobiDB-lite"/>
    </source>
</evidence>
<evidence type="ECO:0000313" key="7">
    <source>
        <dbReference type="EMBL" id="KOO25198.1"/>
    </source>
</evidence>
<comment type="subcellular location">
    <subcellularLocation>
        <location evidence="1">Nucleus</location>
    </subcellularLocation>
</comment>
<keyword evidence="4" id="KW-0539">Nucleus</keyword>
<dbReference type="OrthoDB" id="10264910at2759"/>
<feature type="domain" description="BRCT" evidence="6">
    <location>
        <begin position="396"/>
        <end position="488"/>
    </location>
</feature>
<sequence>MGKAGEKRARRDEKRAIKNKKKFANRNSIGKAKKKNGSAGRYMTRTSAVNKLQVPLKDFRKLCILKGIYPREPKKKFKGGNTTYYFAKDILFLLHEPLLAKFREQKAFLKKIRKASGRHERKRAERLDGRRPVYKLDHLIRERYPTFADALQDLDDALCLVFLFASLAPSKFVHASRVQACSRLRREFYAYVARTRTLRKVFISIKGIYYQAEVNGVTLTWVEPHHSFAQQPTMSVDYRVMLSFLELYEAIMTFVNFKLFHDLGAAYPPEIDTKADAAGVHLGAAVLRPRHNGPALPLPAASPLALTATGDVGKPAPPTAAQLSSLKAKLAALDEEDEDEDGEDGEDGGNGEGEGLGADAAAAAEARGGAWSGVGGLLNPLGEHDDAEALSPEATALRTLFAGCYLFCGRETPVPSLEFIILACGGKVGWQGEASPFQEGDACVTHQIVDRPMEGQPAAAAKRELVQPQWVYDCLNARQLLPTHAYRPGVKPPPHLSPFVDGGE</sequence>
<dbReference type="Pfam" id="PF06732">
    <property type="entry name" value="Pescadillo_N"/>
    <property type="match status" value="1"/>
</dbReference>
<feature type="compositionally biased region" description="Basic and acidic residues" evidence="5">
    <location>
        <begin position="1"/>
        <end position="16"/>
    </location>
</feature>
<evidence type="ECO:0000256" key="1">
    <source>
        <dbReference type="ARBA" id="ARBA00004123"/>
    </source>
</evidence>
<dbReference type="PANTHER" id="PTHR12221">
    <property type="entry name" value="PESCADILLO - RELATED"/>
    <property type="match status" value="1"/>
</dbReference>
<dbReference type="EMBL" id="JWZX01003008">
    <property type="protein sequence ID" value="KOO25198.1"/>
    <property type="molecule type" value="Genomic_DNA"/>
</dbReference>
<dbReference type="InterPro" id="IPR010613">
    <property type="entry name" value="PES"/>
</dbReference>
<dbReference type="GO" id="GO:0003723">
    <property type="term" value="F:RNA binding"/>
    <property type="evidence" value="ECO:0007669"/>
    <property type="project" value="TreeGrafter"/>
</dbReference>
<comment type="caution">
    <text evidence="7">The sequence shown here is derived from an EMBL/GenBank/DDBJ whole genome shotgun (WGS) entry which is preliminary data.</text>
</comment>
<feature type="region of interest" description="Disordered" evidence="5">
    <location>
        <begin position="1"/>
        <end position="25"/>
    </location>
</feature>
<feature type="region of interest" description="Disordered" evidence="5">
    <location>
        <begin position="332"/>
        <end position="362"/>
    </location>
</feature>
<dbReference type="CDD" id="cd17709">
    <property type="entry name" value="BRCT_pescadillo_like"/>
    <property type="match status" value="1"/>
</dbReference>
<name>A0A0M0JG32_9EUKA</name>
<dbReference type="GO" id="GO:0000463">
    <property type="term" value="P:maturation of LSU-rRNA from tricistronic rRNA transcript (SSU-rRNA, 5.8S rRNA, LSU-rRNA)"/>
    <property type="evidence" value="ECO:0007669"/>
    <property type="project" value="TreeGrafter"/>
</dbReference>
<dbReference type="InterPro" id="IPR001357">
    <property type="entry name" value="BRCT_dom"/>
</dbReference>
<dbReference type="AlphaFoldDB" id="A0A0M0JG32"/>
<proteinExistence type="inferred from homology"/>
<feature type="compositionally biased region" description="Acidic residues" evidence="5">
    <location>
        <begin position="333"/>
        <end position="349"/>
    </location>
</feature>